<dbReference type="PROSITE" id="PS00330">
    <property type="entry name" value="HEMOLYSIN_CALCIUM"/>
    <property type="match status" value="1"/>
</dbReference>
<dbReference type="SUPFAM" id="SSF51120">
    <property type="entry name" value="beta-Roll"/>
    <property type="match status" value="1"/>
</dbReference>
<protein>
    <submittedName>
        <fullName evidence="8">M10 family metallopeptidase C-terminal domain-containing protein</fullName>
    </submittedName>
</protein>
<evidence type="ECO:0000256" key="2">
    <source>
        <dbReference type="ARBA" id="ARBA00004613"/>
    </source>
</evidence>
<accession>A0AAN0NFF9</accession>
<dbReference type="GO" id="GO:0005615">
    <property type="term" value="C:extracellular space"/>
    <property type="evidence" value="ECO:0007669"/>
    <property type="project" value="InterPro"/>
</dbReference>
<sequence length="413" mass="42446">MADIILIDDTLGTNIISLSGDDADLFEVIGSVLYLRAGVVLDYESGNITLDVTIEVNDPSLGGNPDSTTTLSVQVLDAAETNLDITPSGAISYEENRSTTDVLVTLMAADNAAVTGYNITSGDPGGTTPWFEINSQGEITLTAAGISASANDFETGENSFTLSVAASDAIDNLGSSAVVILTVSDVDDETPVITAIADPITYDENSSPTDVLVSVSATDNVAVTGYEIISGDPGGATPWFQINSQGEITLTDAGVGSAANDYEIGNNSFTLGVAASDAAGNVGAPVSVTVTAEDVGTLTPLSTDERDEANIIFGSVLEDHIDAGAGNDVLFGGVGADVFIFDTSYGFDIITDFSSGEDVIDLSRAGVTGQDGLTILDYENGNGALINYTEQGDQILLLGVDFASLVTDDFVFV</sequence>
<dbReference type="Gene3D" id="2.60.40.60">
    <property type="entry name" value="Cadherins"/>
    <property type="match status" value="2"/>
</dbReference>
<proteinExistence type="predicted"/>
<dbReference type="PANTHER" id="PTHR24026">
    <property type="entry name" value="FAT ATYPICAL CADHERIN-RELATED"/>
    <property type="match status" value="1"/>
</dbReference>
<evidence type="ECO:0000313" key="9">
    <source>
        <dbReference type="Proteomes" id="UP001451782"/>
    </source>
</evidence>
<keyword evidence="4" id="KW-0812">Transmembrane</keyword>
<evidence type="ECO:0000259" key="7">
    <source>
        <dbReference type="PROSITE" id="PS50268"/>
    </source>
</evidence>
<dbReference type="Pfam" id="PF08548">
    <property type="entry name" value="Peptidase_M10_C"/>
    <property type="match status" value="1"/>
</dbReference>
<dbReference type="KEGG" id="yag:AABB28_00830"/>
<evidence type="ECO:0000256" key="1">
    <source>
        <dbReference type="ARBA" id="ARBA00001913"/>
    </source>
</evidence>
<dbReference type="AlphaFoldDB" id="A0AAN0NFF9"/>
<dbReference type="InterPro" id="IPR002126">
    <property type="entry name" value="Cadherin-like_dom"/>
</dbReference>
<gene>
    <name evidence="8" type="ORF">AABB28_00830</name>
</gene>
<dbReference type="InterPro" id="IPR011049">
    <property type="entry name" value="Serralysin-like_metalloprot_C"/>
</dbReference>
<dbReference type="RefSeq" id="WP_342070275.1">
    <property type="nucleotide sequence ID" value="NZ_CP151762.1"/>
</dbReference>
<evidence type="ECO:0000256" key="4">
    <source>
        <dbReference type="ARBA" id="ARBA00022692"/>
    </source>
</evidence>
<dbReference type="InterPro" id="IPR018511">
    <property type="entry name" value="Hemolysin-typ_Ca-bd_CS"/>
</dbReference>
<dbReference type="InterPro" id="IPR013858">
    <property type="entry name" value="Peptidase_M10B_C"/>
</dbReference>
<reference evidence="8 9" key="1">
    <citation type="submission" date="2024-04" db="EMBL/GenBank/DDBJ databases">
        <title>Phylogenomic analyses of a clade within the roseobacter group suggest taxonomic reassignments of species of the genera Aestuariivita, Citreicella, Loktanella, Nautella, Pelagibaca, Ruegeria, Thalassobius, Thiobacimonas and Tropicibacter, and the proposal o.</title>
        <authorList>
            <person name="Jeon C.O."/>
        </authorList>
    </citation>
    <scope>NUCLEOTIDE SEQUENCE [LARGE SCALE GENOMIC DNA]</scope>
    <source>
        <strain evidence="8 9">G8-12</strain>
    </source>
</reference>
<keyword evidence="3" id="KW-0964">Secreted</keyword>
<keyword evidence="9" id="KW-1185">Reference proteome</keyword>
<dbReference type="Proteomes" id="UP001451782">
    <property type="component" value="Chromosome"/>
</dbReference>
<evidence type="ECO:0000256" key="5">
    <source>
        <dbReference type="ARBA" id="ARBA00022737"/>
    </source>
</evidence>
<dbReference type="GO" id="GO:0007156">
    <property type="term" value="P:homophilic cell adhesion via plasma membrane adhesion molecules"/>
    <property type="evidence" value="ECO:0007669"/>
    <property type="project" value="InterPro"/>
</dbReference>
<comment type="cofactor">
    <cofactor evidence="1">
        <name>Ca(2+)</name>
        <dbReference type="ChEBI" id="CHEBI:29108"/>
    </cofactor>
</comment>
<dbReference type="CDD" id="cd11304">
    <property type="entry name" value="Cadherin_repeat"/>
    <property type="match status" value="1"/>
</dbReference>
<organism evidence="8 9">
    <name type="scientific">Yoonia algicola</name>
    <dbReference type="NCBI Taxonomy" id="3137368"/>
    <lineage>
        <taxon>Bacteria</taxon>
        <taxon>Pseudomonadati</taxon>
        <taxon>Pseudomonadota</taxon>
        <taxon>Alphaproteobacteria</taxon>
        <taxon>Rhodobacterales</taxon>
        <taxon>Paracoccaceae</taxon>
        <taxon>Yoonia</taxon>
    </lineage>
</organism>
<evidence type="ECO:0000313" key="8">
    <source>
        <dbReference type="EMBL" id="WZU63902.1"/>
    </source>
</evidence>
<dbReference type="InterPro" id="IPR001343">
    <property type="entry name" value="Hemolysn_Ca-bd"/>
</dbReference>
<evidence type="ECO:0000256" key="6">
    <source>
        <dbReference type="ARBA" id="ARBA00022989"/>
    </source>
</evidence>
<keyword evidence="6" id="KW-0472">Membrane</keyword>
<name>A0AAN0NFF9_9RHOB</name>
<comment type="subcellular location">
    <subcellularLocation>
        <location evidence="2">Secreted</location>
    </subcellularLocation>
</comment>
<evidence type="ECO:0000256" key="3">
    <source>
        <dbReference type="ARBA" id="ARBA00022525"/>
    </source>
</evidence>
<feature type="domain" description="Cadherin" evidence="7">
    <location>
        <begin position="85"/>
        <end position="193"/>
    </location>
</feature>
<dbReference type="SMART" id="SM00112">
    <property type="entry name" value="CA"/>
    <property type="match status" value="2"/>
</dbReference>
<dbReference type="SUPFAM" id="SSF49313">
    <property type="entry name" value="Cadherin-like"/>
    <property type="match status" value="2"/>
</dbReference>
<dbReference type="InterPro" id="IPR015919">
    <property type="entry name" value="Cadherin-like_sf"/>
</dbReference>
<dbReference type="Pfam" id="PF00353">
    <property type="entry name" value="HemolysinCabind"/>
    <property type="match status" value="1"/>
</dbReference>
<dbReference type="EMBL" id="CP151762">
    <property type="protein sequence ID" value="WZU63902.1"/>
    <property type="molecule type" value="Genomic_DNA"/>
</dbReference>
<dbReference type="PROSITE" id="PS50268">
    <property type="entry name" value="CADHERIN_2"/>
    <property type="match status" value="2"/>
</dbReference>
<dbReference type="GO" id="GO:0005509">
    <property type="term" value="F:calcium ion binding"/>
    <property type="evidence" value="ECO:0007669"/>
    <property type="project" value="InterPro"/>
</dbReference>
<feature type="domain" description="Cadherin" evidence="7">
    <location>
        <begin position="194"/>
        <end position="302"/>
    </location>
</feature>
<dbReference type="PANTHER" id="PTHR24026:SF126">
    <property type="entry name" value="PROTOCADHERIN FAT 4"/>
    <property type="match status" value="1"/>
</dbReference>
<keyword evidence="6" id="KW-1133">Transmembrane helix</keyword>
<dbReference type="GO" id="GO:0005886">
    <property type="term" value="C:plasma membrane"/>
    <property type="evidence" value="ECO:0007669"/>
    <property type="project" value="UniProtKB-SubCell"/>
</dbReference>
<dbReference type="Gene3D" id="2.150.10.10">
    <property type="entry name" value="Serralysin-like metalloprotease, C-terminal"/>
    <property type="match status" value="1"/>
</dbReference>
<keyword evidence="5" id="KW-0677">Repeat</keyword>